<evidence type="ECO:0000256" key="2">
    <source>
        <dbReference type="ARBA" id="ARBA00005582"/>
    </source>
</evidence>
<evidence type="ECO:0000256" key="7">
    <source>
        <dbReference type="ARBA" id="ARBA00024448"/>
    </source>
</evidence>
<comment type="subunit">
    <text evidence="3">Monomer.</text>
</comment>
<sequence>MTKAVLGFIVKDNQVLLAMKKRGFGEGWWNGAGGKIKEGETPLEAILREMQEEVGIVPHDPVHHGTLHFFFEDGTPDWEVRVFRAEGFDGEPSESEEMRPAWFNFEDIPYDSMWKDDPHWLPLILAGKRFEGKFTFRDNDTLLSHEVAEL</sequence>
<evidence type="ECO:0000256" key="16">
    <source>
        <dbReference type="ARBA" id="ARBA00031927"/>
    </source>
</evidence>
<comment type="catalytic activity">
    <reaction evidence="19">
        <text>O(6)-methyl-dGTP + H2O = O(6)-methyl-dGMP + diphosphate + H(+)</text>
        <dbReference type="Rhea" id="RHEA:67600"/>
        <dbReference type="ChEBI" id="CHEBI:15377"/>
        <dbReference type="ChEBI" id="CHEBI:15378"/>
        <dbReference type="ChEBI" id="CHEBI:33019"/>
        <dbReference type="ChEBI" id="CHEBI:169974"/>
        <dbReference type="ChEBI" id="CHEBI:169975"/>
    </reaction>
    <physiologicalReaction direction="left-to-right" evidence="19">
        <dbReference type="Rhea" id="RHEA:67601"/>
    </physiologicalReaction>
</comment>
<protein>
    <recommendedName>
        <fullName evidence="12">Oxidized purine nucleoside triphosphate hydrolase</fullName>
        <ecNumber evidence="11">3.6.1.56</ecNumber>
    </recommendedName>
    <alternativeName>
        <fullName evidence="16">2-hydroxy-dATP diphosphatase</fullName>
    </alternativeName>
    <alternativeName>
        <fullName evidence="15">7,8-dihydro-8-oxoguanine triphosphatase</fullName>
    </alternativeName>
    <alternativeName>
        <fullName evidence="14">8-oxo-dGTPase</fullName>
    </alternativeName>
    <alternativeName>
        <fullName evidence="17">Methylated purine nucleoside triphosphate hydrolase</fullName>
    </alternativeName>
    <alternativeName>
        <fullName evidence="13">Nucleoside diphosphate-linked moiety X motif 1</fullName>
    </alternativeName>
</protein>
<evidence type="ECO:0000256" key="21">
    <source>
        <dbReference type="ARBA" id="ARBA00053094"/>
    </source>
</evidence>
<comment type="catalytic activity">
    <reaction evidence="8">
        <text>2-oxo-dATP + H2O = 2-oxo-dAMP + diphosphate + H(+)</text>
        <dbReference type="Rhea" id="RHEA:31583"/>
        <dbReference type="ChEBI" id="CHEBI:15377"/>
        <dbReference type="ChEBI" id="CHEBI:15378"/>
        <dbReference type="ChEBI" id="CHEBI:33019"/>
        <dbReference type="ChEBI" id="CHEBI:63212"/>
        <dbReference type="ChEBI" id="CHEBI:77897"/>
        <dbReference type="EC" id="3.6.1.56"/>
    </reaction>
    <physiologicalReaction direction="left-to-right" evidence="8">
        <dbReference type="Rhea" id="RHEA:31584"/>
    </physiologicalReaction>
</comment>
<organism evidence="23 24">
    <name type="scientific">candidate division WWE3 bacterium RIFCSPLOWO2_01_FULL_53_14</name>
    <dbReference type="NCBI Taxonomy" id="1802628"/>
    <lineage>
        <taxon>Bacteria</taxon>
        <taxon>Katanobacteria</taxon>
    </lineage>
</organism>
<keyword evidence="4" id="KW-0479">Metal-binding</keyword>
<evidence type="ECO:0000256" key="11">
    <source>
        <dbReference type="ARBA" id="ARBA00026103"/>
    </source>
</evidence>
<dbReference type="InterPro" id="IPR003563">
    <property type="entry name" value="8ODP"/>
</dbReference>
<dbReference type="PANTHER" id="PTHR43758">
    <property type="entry name" value="7,8-DIHYDRO-8-OXOGUANINE TRIPHOSPHATASE"/>
    <property type="match status" value="1"/>
</dbReference>
<accession>A0A1F4VRC7</accession>
<evidence type="ECO:0000313" key="24">
    <source>
        <dbReference type="Proteomes" id="UP000176967"/>
    </source>
</evidence>
<evidence type="ECO:0000256" key="6">
    <source>
        <dbReference type="ARBA" id="ARBA00022842"/>
    </source>
</evidence>
<evidence type="ECO:0000256" key="20">
    <source>
        <dbReference type="ARBA" id="ARBA00049032"/>
    </source>
</evidence>
<dbReference type="STRING" id="1802628.A2890_00950"/>
<evidence type="ECO:0000256" key="1">
    <source>
        <dbReference type="ARBA" id="ARBA00001946"/>
    </source>
</evidence>
<dbReference type="PROSITE" id="PS51462">
    <property type="entry name" value="NUDIX"/>
    <property type="match status" value="1"/>
</dbReference>
<dbReference type="Pfam" id="PF00293">
    <property type="entry name" value="NUDIX"/>
    <property type="match status" value="1"/>
</dbReference>
<dbReference type="EC" id="3.6.1.56" evidence="11"/>
<evidence type="ECO:0000256" key="15">
    <source>
        <dbReference type="ARBA" id="ARBA00030682"/>
    </source>
</evidence>
<gene>
    <name evidence="23" type="ORF">A2890_00950</name>
</gene>
<evidence type="ECO:0000256" key="8">
    <source>
        <dbReference type="ARBA" id="ARBA00024459"/>
    </source>
</evidence>
<proteinExistence type="inferred from homology"/>
<evidence type="ECO:0000313" key="23">
    <source>
        <dbReference type="EMBL" id="OGC59528.1"/>
    </source>
</evidence>
<evidence type="ECO:0000256" key="4">
    <source>
        <dbReference type="ARBA" id="ARBA00022723"/>
    </source>
</evidence>
<evidence type="ECO:0000256" key="18">
    <source>
        <dbReference type="ARBA" id="ARBA00048002"/>
    </source>
</evidence>
<comment type="function">
    <text evidence="21">Oxidized purine nucleoside triphosphate hydrolase which is a prominent sanitizer of the oxidized nucleotide pool. Catalyzes the hydrolysis of 2-oxo-dATP (2-hydroxy-dATP) into 2-oxo-dAMP. Also has a significant hydrolase activity toward 2-oxo-ATP, 8-oxo-dGTP and 8-oxo-dATP. Through the hydrolysis of oxidized purine nucleoside triphosphates, prevents their incorporation into DNA and the subsequent transversions A:T to C:G and G:C to T:A. Also catalyzes the hydrolysis of methylated purine nucleoside triphosphate preventing their integration into DNA. Through this antimutagenic activity protects cells from oxidative stress.</text>
</comment>
<dbReference type="PROSITE" id="PS00893">
    <property type="entry name" value="NUDIX_BOX"/>
    <property type="match status" value="1"/>
</dbReference>
<comment type="catalytic activity">
    <reaction evidence="10">
        <text>2-oxo-ATP + H2O = 2-oxo-AMP + diphosphate + H(+)</text>
        <dbReference type="Rhea" id="RHEA:67392"/>
        <dbReference type="ChEBI" id="CHEBI:15377"/>
        <dbReference type="ChEBI" id="CHEBI:15378"/>
        <dbReference type="ChEBI" id="CHEBI:33019"/>
        <dbReference type="ChEBI" id="CHEBI:71395"/>
        <dbReference type="ChEBI" id="CHEBI:172878"/>
    </reaction>
    <physiologicalReaction direction="left-to-right" evidence="10">
        <dbReference type="Rhea" id="RHEA:67393"/>
    </physiologicalReaction>
</comment>
<dbReference type="EMBL" id="MEVL01000040">
    <property type="protein sequence ID" value="OGC59528.1"/>
    <property type="molecule type" value="Genomic_DNA"/>
</dbReference>
<comment type="caution">
    <text evidence="23">The sequence shown here is derived from an EMBL/GenBank/DDBJ whole genome shotgun (WGS) entry which is preliminary data.</text>
</comment>
<name>A0A1F4VRC7_UNCKA</name>
<dbReference type="PANTHER" id="PTHR43758:SF2">
    <property type="entry name" value="OXIDIZED PURINE NUCLEOSIDE TRIPHOSPHATE HYDROLASE"/>
    <property type="match status" value="1"/>
</dbReference>
<dbReference type="AlphaFoldDB" id="A0A1F4VRC7"/>
<dbReference type="GO" id="GO:0008413">
    <property type="term" value="F:8-oxo-7,8-dihydroguanosine triphosphate pyrophosphatase activity"/>
    <property type="evidence" value="ECO:0007669"/>
    <property type="project" value="InterPro"/>
</dbReference>
<comment type="similarity">
    <text evidence="2">Belongs to the Nudix hydrolase family.</text>
</comment>
<evidence type="ECO:0000256" key="14">
    <source>
        <dbReference type="ARBA" id="ARBA00030634"/>
    </source>
</evidence>
<evidence type="ECO:0000259" key="22">
    <source>
        <dbReference type="PROSITE" id="PS51462"/>
    </source>
</evidence>
<reference evidence="23 24" key="1">
    <citation type="journal article" date="2016" name="Nat. Commun.">
        <title>Thousands of microbial genomes shed light on interconnected biogeochemical processes in an aquifer system.</title>
        <authorList>
            <person name="Anantharaman K."/>
            <person name="Brown C.T."/>
            <person name="Hug L.A."/>
            <person name="Sharon I."/>
            <person name="Castelle C.J."/>
            <person name="Probst A.J."/>
            <person name="Thomas B.C."/>
            <person name="Singh A."/>
            <person name="Wilkins M.J."/>
            <person name="Karaoz U."/>
            <person name="Brodie E.L."/>
            <person name="Williams K.H."/>
            <person name="Hubbard S.S."/>
            <person name="Banfield J.F."/>
        </authorList>
    </citation>
    <scope>NUCLEOTIDE SEQUENCE [LARGE SCALE GENOMIC DNA]</scope>
</reference>
<dbReference type="SUPFAM" id="SSF55811">
    <property type="entry name" value="Nudix"/>
    <property type="match status" value="1"/>
</dbReference>
<dbReference type="InterPro" id="IPR000086">
    <property type="entry name" value="NUDIX_hydrolase_dom"/>
</dbReference>
<evidence type="ECO:0000256" key="9">
    <source>
        <dbReference type="ARBA" id="ARBA00024486"/>
    </source>
</evidence>
<comment type="cofactor">
    <cofactor evidence="1">
        <name>Mg(2+)</name>
        <dbReference type="ChEBI" id="CHEBI:18420"/>
    </cofactor>
</comment>
<dbReference type="Gene3D" id="3.90.79.10">
    <property type="entry name" value="Nucleoside Triphosphate Pyrophosphohydrolase"/>
    <property type="match status" value="1"/>
</dbReference>
<evidence type="ECO:0000256" key="17">
    <source>
        <dbReference type="ARBA" id="ARBA00032071"/>
    </source>
</evidence>
<comment type="catalytic activity">
    <reaction evidence="9">
        <text>8-oxo-dGTP + H2O = 8-oxo-dGMP + diphosphate + H(+)</text>
        <dbReference type="Rhea" id="RHEA:31575"/>
        <dbReference type="ChEBI" id="CHEBI:15377"/>
        <dbReference type="ChEBI" id="CHEBI:15378"/>
        <dbReference type="ChEBI" id="CHEBI:33019"/>
        <dbReference type="ChEBI" id="CHEBI:63224"/>
        <dbReference type="ChEBI" id="CHEBI:77896"/>
    </reaction>
    <physiologicalReaction direction="left-to-right" evidence="9">
        <dbReference type="Rhea" id="RHEA:31576"/>
    </physiologicalReaction>
</comment>
<comment type="catalytic activity">
    <reaction evidence="18">
        <text>N(6)-methyl-ATP + H2O = N(6)-methyl-AMP + diphosphate + H(+)</text>
        <dbReference type="Rhea" id="RHEA:67608"/>
        <dbReference type="ChEBI" id="CHEBI:15377"/>
        <dbReference type="ChEBI" id="CHEBI:15378"/>
        <dbReference type="ChEBI" id="CHEBI:33019"/>
        <dbReference type="ChEBI" id="CHEBI:144842"/>
        <dbReference type="ChEBI" id="CHEBI:172873"/>
    </reaction>
    <physiologicalReaction direction="left-to-right" evidence="18">
        <dbReference type="Rhea" id="RHEA:67609"/>
    </physiologicalReaction>
</comment>
<dbReference type="GO" id="GO:0046872">
    <property type="term" value="F:metal ion binding"/>
    <property type="evidence" value="ECO:0007669"/>
    <property type="project" value="UniProtKB-KW"/>
</dbReference>
<dbReference type="InterPro" id="IPR015797">
    <property type="entry name" value="NUDIX_hydrolase-like_dom_sf"/>
</dbReference>
<evidence type="ECO:0000256" key="13">
    <source>
        <dbReference type="ARBA" id="ARBA00029673"/>
    </source>
</evidence>
<keyword evidence="6" id="KW-0460">Magnesium</keyword>
<evidence type="ECO:0000256" key="5">
    <source>
        <dbReference type="ARBA" id="ARBA00022801"/>
    </source>
</evidence>
<keyword evidence="5" id="KW-0378">Hydrolase</keyword>
<dbReference type="GO" id="GO:0042262">
    <property type="term" value="P:DNA protection"/>
    <property type="evidence" value="ECO:0007669"/>
    <property type="project" value="InterPro"/>
</dbReference>
<dbReference type="PRINTS" id="PR01403">
    <property type="entry name" value="8OXTPHPHTASE"/>
</dbReference>
<dbReference type="GO" id="GO:0005737">
    <property type="term" value="C:cytoplasm"/>
    <property type="evidence" value="ECO:0007669"/>
    <property type="project" value="TreeGrafter"/>
</dbReference>
<evidence type="ECO:0000256" key="3">
    <source>
        <dbReference type="ARBA" id="ARBA00011245"/>
    </source>
</evidence>
<evidence type="ECO:0000256" key="19">
    <source>
        <dbReference type="ARBA" id="ARBA00048894"/>
    </source>
</evidence>
<evidence type="ECO:0000256" key="10">
    <source>
        <dbReference type="ARBA" id="ARBA00024596"/>
    </source>
</evidence>
<dbReference type="Proteomes" id="UP000176967">
    <property type="component" value="Unassembled WGS sequence"/>
</dbReference>
<comment type="catalytic activity">
    <reaction evidence="7">
        <text>8-oxo-dATP + H2O = 8-oxo-dAMP + diphosphate + H(+)</text>
        <dbReference type="Rhea" id="RHEA:65396"/>
        <dbReference type="ChEBI" id="CHEBI:15377"/>
        <dbReference type="ChEBI" id="CHEBI:15378"/>
        <dbReference type="ChEBI" id="CHEBI:33019"/>
        <dbReference type="ChEBI" id="CHEBI:71361"/>
        <dbReference type="ChEBI" id="CHEBI:172871"/>
    </reaction>
    <physiologicalReaction direction="left-to-right" evidence="7">
        <dbReference type="Rhea" id="RHEA:65397"/>
    </physiologicalReaction>
</comment>
<dbReference type="InterPro" id="IPR020084">
    <property type="entry name" value="NUDIX_hydrolase_CS"/>
</dbReference>
<feature type="domain" description="Nudix hydrolase" evidence="22">
    <location>
        <begin position="1"/>
        <end position="129"/>
    </location>
</feature>
<dbReference type="GO" id="GO:0008828">
    <property type="term" value="F:dATP diphosphatase activity"/>
    <property type="evidence" value="ECO:0007669"/>
    <property type="project" value="UniProtKB-EC"/>
</dbReference>
<dbReference type="CDD" id="cd03427">
    <property type="entry name" value="NUDIX_MTH1_Nudt1"/>
    <property type="match status" value="1"/>
</dbReference>
<comment type="catalytic activity">
    <reaction evidence="20">
        <text>N(6)-methyl-dATP + H2O = N(6)-methyl-dAMP + diphosphate + H(+)</text>
        <dbReference type="Rhea" id="RHEA:67604"/>
        <dbReference type="ChEBI" id="CHEBI:15377"/>
        <dbReference type="ChEBI" id="CHEBI:15378"/>
        <dbReference type="ChEBI" id="CHEBI:33019"/>
        <dbReference type="ChEBI" id="CHEBI:169976"/>
        <dbReference type="ChEBI" id="CHEBI:172872"/>
    </reaction>
    <physiologicalReaction direction="left-to-right" evidence="20">
        <dbReference type="Rhea" id="RHEA:67605"/>
    </physiologicalReaction>
</comment>
<evidence type="ECO:0000256" key="12">
    <source>
        <dbReference type="ARBA" id="ARBA00026218"/>
    </source>
</evidence>